<dbReference type="Proteomes" id="UP000281553">
    <property type="component" value="Unassembled WGS sequence"/>
</dbReference>
<keyword evidence="3" id="KW-1185">Reference proteome</keyword>
<organism evidence="2 3">
    <name type="scientific">Dibothriocephalus latus</name>
    <name type="common">Fish tapeworm</name>
    <name type="synonym">Diphyllobothrium latum</name>
    <dbReference type="NCBI Taxonomy" id="60516"/>
    <lineage>
        <taxon>Eukaryota</taxon>
        <taxon>Metazoa</taxon>
        <taxon>Spiralia</taxon>
        <taxon>Lophotrochozoa</taxon>
        <taxon>Platyhelminthes</taxon>
        <taxon>Cestoda</taxon>
        <taxon>Eucestoda</taxon>
        <taxon>Diphyllobothriidea</taxon>
        <taxon>Diphyllobothriidae</taxon>
        <taxon>Dibothriocephalus</taxon>
    </lineage>
</organism>
<protein>
    <submittedName>
        <fullName evidence="2">Uncharacterized protein</fullName>
    </submittedName>
</protein>
<evidence type="ECO:0000313" key="2">
    <source>
        <dbReference type="EMBL" id="VDN09389.1"/>
    </source>
</evidence>
<dbReference type="EMBL" id="UYRU01046957">
    <property type="protein sequence ID" value="VDN09389.1"/>
    <property type="molecule type" value="Genomic_DNA"/>
</dbReference>
<proteinExistence type="predicted"/>
<name>A0A3P7NJ14_DIBLA</name>
<dbReference type="OrthoDB" id="10647691at2759"/>
<evidence type="ECO:0000256" key="1">
    <source>
        <dbReference type="SAM" id="MobiDB-lite"/>
    </source>
</evidence>
<gene>
    <name evidence="2" type="ORF">DILT_LOCUS5220</name>
</gene>
<feature type="region of interest" description="Disordered" evidence="1">
    <location>
        <begin position="61"/>
        <end position="83"/>
    </location>
</feature>
<reference evidence="2 3" key="1">
    <citation type="submission" date="2018-11" db="EMBL/GenBank/DDBJ databases">
        <authorList>
            <consortium name="Pathogen Informatics"/>
        </authorList>
    </citation>
    <scope>NUCLEOTIDE SEQUENCE [LARGE SCALE GENOMIC DNA]</scope>
</reference>
<dbReference type="AlphaFoldDB" id="A0A3P7NJ14"/>
<evidence type="ECO:0000313" key="3">
    <source>
        <dbReference type="Proteomes" id="UP000281553"/>
    </source>
</evidence>
<accession>A0A3P7NJ14</accession>
<sequence length="112" mass="12266">MKNQTLLSTQRALLPGLKSFLLNDLDRETLSVVAENKRRALLERLEVLAFGPCPPIPDSPVDAVPTALPETQSHAHSPLSKRYSLPPSISGTSGMCRIVFLALFDDEQHTTS</sequence>